<keyword evidence="8 9" id="KW-0472">Membrane</keyword>
<evidence type="ECO:0000256" key="2">
    <source>
        <dbReference type="ARBA" id="ARBA00022448"/>
    </source>
</evidence>
<feature type="transmembrane region" description="Helical" evidence="9">
    <location>
        <begin position="210"/>
        <end position="240"/>
    </location>
</feature>
<evidence type="ECO:0000256" key="9">
    <source>
        <dbReference type="SAM" id="Phobius"/>
    </source>
</evidence>
<dbReference type="InterPro" id="IPR004700">
    <property type="entry name" value="PTS_IIC_man"/>
</dbReference>
<gene>
    <name evidence="10" type="ORF">J2S18_002096</name>
</gene>
<evidence type="ECO:0000256" key="6">
    <source>
        <dbReference type="ARBA" id="ARBA00022692"/>
    </source>
</evidence>
<feature type="transmembrane region" description="Helical" evidence="9">
    <location>
        <begin position="141"/>
        <end position="163"/>
    </location>
</feature>
<accession>A0ABT9UV12</accession>
<evidence type="ECO:0000256" key="8">
    <source>
        <dbReference type="ARBA" id="ARBA00023136"/>
    </source>
</evidence>
<evidence type="ECO:0000256" key="1">
    <source>
        <dbReference type="ARBA" id="ARBA00004651"/>
    </source>
</evidence>
<dbReference type="Proteomes" id="UP001228504">
    <property type="component" value="Unassembled WGS sequence"/>
</dbReference>
<dbReference type="EMBL" id="JAUSUF010000007">
    <property type="protein sequence ID" value="MDQ0150158.1"/>
    <property type="molecule type" value="Genomic_DNA"/>
</dbReference>
<evidence type="ECO:0000256" key="7">
    <source>
        <dbReference type="ARBA" id="ARBA00022989"/>
    </source>
</evidence>
<dbReference type="PANTHER" id="PTHR32502">
    <property type="entry name" value="N-ACETYLGALACTOSAMINE PERMEASE II COMPONENT-RELATED"/>
    <property type="match status" value="1"/>
</dbReference>
<feature type="transmembrane region" description="Helical" evidence="9">
    <location>
        <begin position="32"/>
        <end position="54"/>
    </location>
</feature>
<feature type="transmembrane region" description="Helical" evidence="9">
    <location>
        <begin position="98"/>
        <end position="120"/>
    </location>
</feature>
<keyword evidence="5" id="KW-0598">Phosphotransferase system</keyword>
<evidence type="ECO:0000256" key="4">
    <source>
        <dbReference type="ARBA" id="ARBA00022597"/>
    </source>
</evidence>
<dbReference type="RefSeq" id="WP_307486667.1">
    <property type="nucleotide sequence ID" value="NZ_JAUSUF010000007.1"/>
</dbReference>
<protein>
    <submittedName>
        <fullName evidence="10">PTS system N-acetylgalactosamine-specific IIC component</fullName>
    </submittedName>
</protein>
<evidence type="ECO:0000256" key="3">
    <source>
        <dbReference type="ARBA" id="ARBA00022475"/>
    </source>
</evidence>
<keyword evidence="2" id="KW-0813">Transport</keyword>
<organism evidence="10 11">
    <name type="scientific">Eubacterium multiforme</name>
    <dbReference type="NCBI Taxonomy" id="83339"/>
    <lineage>
        <taxon>Bacteria</taxon>
        <taxon>Bacillati</taxon>
        <taxon>Bacillota</taxon>
        <taxon>Clostridia</taxon>
        <taxon>Eubacteriales</taxon>
        <taxon>Eubacteriaceae</taxon>
        <taxon>Eubacterium</taxon>
    </lineage>
</organism>
<proteinExistence type="predicted"/>
<keyword evidence="7 9" id="KW-1133">Transmembrane helix</keyword>
<keyword evidence="11" id="KW-1185">Reference proteome</keyword>
<dbReference type="PANTHER" id="PTHR32502:SF8">
    <property type="entry name" value="N-ACETYLGALACTOSAMINE PERMEASE IIC COMPONENT 1"/>
    <property type="match status" value="1"/>
</dbReference>
<keyword evidence="3" id="KW-1003">Cell membrane</keyword>
<comment type="subcellular location">
    <subcellularLocation>
        <location evidence="1">Cell membrane</location>
        <topology evidence="1">Multi-pass membrane protein</topology>
    </subcellularLocation>
</comment>
<feature type="transmembrane region" description="Helical" evidence="9">
    <location>
        <begin position="6"/>
        <end position="25"/>
    </location>
</feature>
<dbReference type="PROSITE" id="PS51106">
    <property type="entry name" value="PTS_EIIC_TYPE_4"/>
    <property type="match status" value="1"/>
</dbReference>
<evidence type="ECO:0000256" key="5">
    <source>
        <dbReference type="ARBA" id="ARBA00022683"/>
    </source>
</evidence>
<feature type="transmembrane region" description="Helical" evidence="9">
    <location>
        <begin position="178"/>
        <end position="198"/>
    </location>
</feature>
<evidence type="ECO:0000313" key="10">
    <source>
        <dbReference type="EMBL" id="MDQ0150158.1"/>
    </source>
</evidence>
<evidence type="ECO:0000313" key="11">
    <source>
        <dbReference type="Proteomes" id="UP001228504"/>
    </source>
</evidence>
<keyword evidence="6 9" id="KW-0812">Transmembrane</keyword>
<dbReference type="InterPro" id="IPR050303">
    <property type="entry name" value="GatZ_KbaZ_carbometab"/>
</dbReference>
<name>A0ABT9UV12_9FIRM</name>
<reference evidence="10 11" key="1">
    <citation type="submission" date="2023-07" db="EMBL/GenBank/DDBJ databases">
        <title>Genomic Encyclopedia of Type Strains, Phase IV (KMG-IV): sequencing the most valuable type-strain genomes for metagenomic binning, comparative biology and taxonomic classification.</title>
        <authorList>
            <person name="Goeker M."/>
        </authorList>
    </citation>
    <scope>NUCLEOTIDE SEQUENCE [LARGE SCALE GENOMIC DNA]</scope>
    <source>
        <strain evidence="10 11">DSM 20694</strain>
    </source>
</reference>
<dbReference type="Pfam" id="PF03609">
    <property type="entry name" value="EII-Sor"/>
    <property type="match status" value="1"/>
</dbReference>
<comment type="caution">
    <text evidence="10">The sequence shown here is derived from an EMBL/GenBank/DDBJ whole genome shotgun (WGS) entry which is preliminary data.</text>
</comment>
<sequence>MTISLAQAIIIGLFSGICLAGQMLGIYTNRSLVLSLGVGIILGDIPTALAMGAIGEMAFLGFGVSICGAAPPNQLGPGIIGTLLAITMKNSGVTVEQALALSFPFAVAVQFLVTLSYTLSTPAGAWMNKELKKGHFLRFKILAHSCVIMLFIFGFLVGFGSAVSMPTVKYIISLIPKWLMQGITVAGGMLPTAGFAIVMDKLTNGEKKYLAYVILGYVCMSYFKLPILGLAFVGIIFAIYDYFSRQARNKAIQEAVSAATENNNLAKEIK</sequence>
<keyword evidence="4" id="KW-0762">Sugar transport</keyword>